<evidence type="ECO:0000256" key="3">
    <source>
        <dbReference type="ARBA" id="ARBA00022808"/>
    </source>
</evidence>
<feature type="binding site" evidence="7">
    <location>
        <position position="147"/>
    </location>
    <ligand>
        <name>Mn(2+)</name>
        <dbReference type="ChEBI" id="CHEBI:29035"/>
        <label>1</label>
    </ligand>
</feature>
<comment type="cofactor">
    <cofactor evidence="5 7">
        <name>Mn(2+)</name>
        <dbReference type="ChEBI" id="CHEBI:29035"/>
    </cofactor>
    <text evidence="5 7">Binds 2 manganese ions per subunit.</text>
</comment>
<dbReference type="EMBL" id="CP012808">
    <property type="protein sequence ID" value="ALH96269.1"/>
    <property type="molecule type" value="Genomic_DNA"/>
</dbReference>
<feature type="binding site" evidence="5 7">
    <location>
        <position position="236"/>
    </location>
    <ligand>
        <name>Mn(2+)</name>
        <dbReference type="ChEBI" id="CHEBI:29035"/>
        <label>1</label>
    </ligand>
</feature>
<dbReference type="STRING" id="1324350.AOY20_12385"/>
<evidence type="ECO:0000256" key="4">
    <source>
        <dbReference type="ARBA" id="ARBA00023211"/>
    </source>
</evidence>
<keyword evidence="3 5" id="KW-0369">Histidine metabolism</keyword>
<comment type="pathway">
    <text evidence="5">Amino-acid degradation; L-histidine degradation into L-glutamate; L-glutamate from N-formimidoyl-L-glutamate (hydrolase route): step 1/1.</text>
</comment>
<sequence length="314" mass="35138">MSHSYQWKGRDDGAGVEHCRIYQVVNQSEQADFAIIGFNSDEGVKRNHGRIGAAKAPDLIRKQLANLPVHQPITIQDFGNVSCIDAQLEQAQSKLAKKVMQALEQNMKPIVFGGGHEVAYGSFNGLFQYVNQHQVDQRIGIINFDAHFDLRNDTQATSGTPFLQAAHLSQQHGKTFHYLCIGIAKHANTRSLFEMADQLGVDYVFDYELNSCDSSTLLSKVDDFIQKVDILYVTVDLDVFSAVLAPGVSAPAVRGIDLKTFENLIYFIQKSGKIKLLDIAECNPNYDKDQLTARLAAFIAYNYICNENWLKNKE</sequence>
<keyword evidence="1 5" id="KW-0479">Metal-binding</keyword>
<evidence type="ECO:0000256" key="2">
    <source>
        <dbReference type="ARBA" id="ARBA00022801"/>
    </source>
</evidence>
<dbReference type="PRINTS" id="PR00116">
    <property type="entry name" value="ARGINASE"/>
</dbReference>
<gene>
    <name evidence="5" type="primary">hutG</name>
    <name evidence="10" type="ORF">AOY20_12385</name>
</gene>
<dbReference type="UniPathway" id="UPA00379">
    <property type="reaction ID" value="UER00552"/>
</dbReference>
<dbReference type="OrthoDB" id="9789727at2"/>
<evidence type="ECO:0000256" key="1">
    <source>
        <dbReference type="ARBA" id="ARBA00022723"/>
    </source>
</evidence>
<organism evidence="10 11">
    <name type="scientific">Acinetobacter equi</name>
    <dbReference type="NCBI Taxonomy" id="1324350"/>
    <lineage>
        <taxon>Bacteria</taxon>
        <taxon>Pseudomonadati</taxon>
        <taxon>Pseudomonadota</taxon>
        <taxon>Gammaproteobacteria</taxon>
        <taxon>Moraxellales</taxon>
        <taxon>Moraxellaceae</taxon>
        <taxon>Acinetobacter</taxon>
    </lineage>
</organism>
<dbReference type="GO" id="GO:0033389">
    <property type="term" value="P:putrescine biosynthetic process from arginine, via agmatine"/>
    <property type="evidence" value="ECO:0007669"/>
    <property type="project" value="TreeGrafter"/>
</dbReference>
<name>A0A0N9VY07_9GAMM</name>
<dbReference type="GO" id="GO:0050415">
    <property type="term" value="F:formimidoylglutamase activity"/>
    <property type="evidence" value="ECO:0007669"/>
    <property type="project" value="UniProtKB-UniRule"/>
</dbReference>
<dbReference type="Proteomes" id="UP000064939">
    <property type="component" value="Chromosome"/>
</dbReference>
<feature type="binding site" evidence="5 7">
    <location>
        <position position="116"/>
    </location>
    <ligand>
        <name>Mn(2+)</name>
        <dbReference type="ChEBI" id="CHEBI:29035"/>
        <label>1</label>
    </ligand>
</feature>
<protein>
    <recommendedName>
        <fullName evidence="5 6">Formimidoylglutamase</fullName>
        <ecNumber evidence="5 6">3.5.3.8</ecNumber>
    </recommendedName>
    <alternativeName>
        <fullName evidence="5">Formiminoglutamase</fullName>
    </alternativeName>
    <alternativeName>
        <fullName evidence="5">Formiminoglutamate hydrolase</fullName>
    </alternativeName>
</protein>
<keyword evidence="4 5" id="KW-0464">Manganese</keyword>
<dbReference type="RefSeq" id="WP_054582152.1">
    <property type="nucleotide sequence ID" value="NZ_CP012808.1"/>
</dbReference>
<evidence type="ECO:0000256" key="6">
    <source>
        <dbReference type="NCBIfam" id="TIGR01227"/>
    </source>
</evidence>
<dbReference type="PROSITE" id="PS51409">
    <property type="entry name" value="ARGINASE_2"/>
    <property type="match status" value="1"/>
</dbReference>
<dbReference type="PIRSF" id="PIRSF036979">
    <property type="entry name" value="Arginase"/>
    <property type="match status" value="1"/>
</dbReference>
<dbReference type="InterPro" id="IPR020855">
    <property type="entry name" value="Ureohydrolase_Mn_BS"/>
</dbReference>
<evidence type="ECO:0000313" key="10">
    <source>
        <dbReference type="EMBL" id="ALH96269.1"/>
    </source>
</evidence>
<evidence type="ECO:0000313" key="11">
    <source>
        <dbReference type="Proteomes" id="UP000064939"/>
    </source>
</evidence>
<dbReference type="InterPro" id="IPR005923">
    <property type="entry name" value="HutG"/>
</dbReference>
<keyword evidence="2 5" id="KW-0378">Hydrolase</keyword>
<evidence type="ECO:0000256" key="7">
    <source>
        <dbReference type="PIRSR" id="PIRSR036979-1"/>
    </source>
</evidence>
<feature type="binding site" evidence="5">
    <location>
        <position position="236"/>
    </location>
    <ligand>
        <name>Mn(2+)</name>
        <dbReference type="ChEBI" id="CHEBI:29035"/>
        <label>2</label>
    </ligand>
</feature>
<feature type="binding site" evidence="5">
    <location>
        <position position="147"/>
    </location>
    <ligand>
        <name>Mn(2+)</name>
        <dbReference type="ChEBI" id="CHEBI:29035"/>
        <label>2</label>
    </ligand>
</feature>
<dbReference type="SUPFAM" id="SSF52768">
    <property type="entry name" value="Arginase/deacetylase"/>
    <property type="match status" value="1"/>
</dbReference>
<feature type="binding site" evidence="5">
    <location>
        <position position="238"/>
    </location>
    <ligand>
        <name>Mn(2+)</name>
        <dbReference type="ChEBI" id="CHEBI:29035"/>
        <label>2</label>
    </ligand>
</feature>
<dbReference type="EC" id="3.5.3.8" evidence="5 6"/>
<comment type="function">
    <text evidence="5">Catalyzes the conversion of N-formimidoyl-L-glutamate to L-glutamate and formamide.</text>
</comment>
<dbReference type="InterPro" id="IPR006035">
    <property type="entry name" value="Ureohydrolase"/>
</dbReference>
<feature type="binding site" evidence="5 7">
    <location>
        <position position="145"/>
    </location>
    <ligand>
        <name>Mn(2+)</name>
        <dbReference type="ChEBI" id="CHEBI:29035"/>
        <label>1</label>
    </ligand>
</feature>
<dbReference type="GO" id="GO:0030145">
    <property type="term" value="F:manganese ion binding"/>
    <property type="evidence" value="ECO:0007669"/>
    <property type="project" value="UniProtKB-UniRule"/>
</dbReference>
<dbReference type="GO" id="GO:0019556">
    <property type="term" value="P:L-histidine catabolic process to glutamate and formamide"/>
    <property type="evidence" value="ECO:0007669"/>
    <property type="project" value="UniProtKB-UniRule"/>
</dbReference>
<dbReference type="KEGG" id="aei:AOY20_12385"/>
<dbReference type="PANTHER" id="PTHR11358">
    <property type="entry name" value="ARGINASE/AGMATINASE"/>
    <property type="match status" value="1"/>
</dbReference>
<dbReference type="InterPro" id="IPR023696">
    <property type="entry name" value="Ureohydrolase_dom_sf"/>
</dbReference>
<dbReference type="Pfam" id="PF00491">
    <property type="entry name" value="Arginase"/>
    <property type="match status" value="1"/>
</dbReference>
<dbReference type="GO" id="GO:0008783">
    <property type="term" value="F:agmatinase activity"/>
    <property type="evidence" value="ECO:0007669"/>
    <property type="project" value="TreeGrafter"/>
</dbReference>
<dbReference type="Gene3D" id="3.40.800.10">
    <property type="entry name" value="Ureohydrolase domain"/>
    <property type="match status" value="1"/>
</dbReference>
<dbReference type="CDD" id="cd09988">
    <property type="entry name" value="Formimidoylglutamase"/>
    <property type="match status" value="1"/>
</dbReference>
<dbReference type="HAMAP" id="MF_00737">
    <property type="entry name" value="Formimidoylglutam"/>
    <property type="match status" value="1"/>
</dbReference>
<dbReference type="PROSITE" id="PS01053">
    <property type="entry name" value="ARGINASE_1"/>
    <property type="match status" value="1"/>
</dbReference>
<evidence type="ECO:0000256" key="5">
    <source>
        <dbReference type="HAMAP-Rule" id="MF_00737"/>
    </source>
</evidence>
<feature type="binding site" evidence="5 7">
    <location>
        <position position="149"/>
    </location>
    <ligand>
        <name>Mn(2+)</name>
        <dbReference type="ChEBI" id="CHEBI:29035"/>
        <label>1</label>
    </ligand>
</feature>
<reference evidence="10 11" key="1">
    <citation type="journal article" date="2015" name="Int. J. Syst. Evol. Microbiol.">
        <title>Acinetobacter equi sp. nov. isolated from horse faeces.</title>
        <authorList>
            <person name="Poppel M.T."/>
            <person name="Skiebe E."/>
            <person name="Laue M."/>
            <person name="Bergmann H."/>
            <person name="Ebersberger I."/>
            <person name="Garn T."/>
            <person name="Fruth A."/>
            <person name="Baumgardt S."/>
            <person name="Busse H.J."/>
            <person name="Wilharm G."/>
        </authorList>
    </citation>
    <scope>NUCLEOTIDE SEQUENCE [LARGE SCALE GENOMIC DNA]</scope>
    <source>
        <strain evidence="10 11">114</strain>
    </source>
</reference>
<feature type="binding site" evidence="5">
    <location>
        <position position="145"/>
    </location>
    <ligand>
        <name>Mn(2+)</name>
        <dbReference type="ChEBI" id="CHEBI:29035"/>
        <label>2</label>
    </ligand>
</feature>
<evidence type="ECO:0000256" key="8">
    <source>
        <dbReference type="PROSITE-ProRule" id="PRU00742"/>
    </source>
</evidence>
<dbReference type="PANTHER" id="PTHR11358:SF35">
    <property type="entry name" value="FORMIMIDOYLGLUTAMASE"/>
    <property type="match status" value="1"/>
</dbReference>
<dbReference type="NCBIfam" id="TIGR01227">
    <property type="entry name" value="hutG"/>
    <property type="match status" value="1"/>
</dbReference>
<feature type="binding site" evidence="7">
    <location>
        <position position="238"/>
    </location>
    <ligand>
        <name>Mn(2+)</name>
        <dbReference type="ChEBI" id="CHEBI:29035"/>
        <label>1</label>
    </ligand>
</feature>
<keyword evidence="11" id="KW-1185">Reference proteome</keyword>
<dbReference type="AlphaFoldDB" id="A0A0N9VY07"/>
<comment type="catalytic activity">
    <reaction evidence="5">
        <text>N-formimidoyl-L-glutamate + H2O = formamide + L-glutamate</text>
        <dbReference type="Rhea" id="RHEA:22492"/>
        <dbReference type="ChEBI" id="CHEBI:15377"/>
        <dbReference type="ChEBI" id="CHEBI:16397"/>
        <dbReference type="ChEBI" id="CHEBI:29985"/>
        <dbReference type="ChEBI" id="CHEBI:58928"/>
        <dbReference type="EC" id="3.5.3.8"/>
    </reaction>
</comment>
<accession>A0A0N9VY07</accession>
<proteinExistence type="inferred from homology"/>
<dbReference type="GO" id="GO:0019557">
    <property type="term" value="P:L-histidine catabolic process to glutamate and formate"/>
    <property type="evidence" value="ECO:0007669"/>
    <property type="project" value="UniProtKB-UniPathway"/>
</dbReference>
<evidence type="ECO:0000256" key="9">
    <source>
        <dbReference type="RuleBase" id="RU003684"/>
    </source>
</evidence>
<comment type="similarity">
    <text evidence="5 8 9">Belongs to the arginase family.</text>
</comment>